<proteinExistence type="predicted"/>
<evidence type="ECO:0000256" key="1">
    <source>
        <dbReference type="SAM" id="MobiDB-lite"/>
    </source>
</evidence>
<dbReference type="Proteomes" id="UP000031623">
    <property type="component" value="Chromosome"/>
</dbReference>
<dbReference type="OrthoDB" id="9800877at2"/>
<accession>A0A090AP77</accession>
<dbReference type="STRING" id="40754.THII_2993"/>
<feature type="domain" description="Transposase IS66 central" evidence="2">
    <location>
        <begin position="30"/>
        <end position="196"/>
    </location>
</feature>
<dbReference type="EMBL" id="AP014633">
    <property type="protein sequence ID" value="BAP57290.1"/>
    <property type="molecule type" value="Genomic_DNA"/>
</dbReference>
<dbReference type="HOGENOM" id="CLU_1194436_0_0_6"/>
<reference evidence="3" key="1">
    <citation type="journal article" date="2014" name="ISME J.">
        <title>Ecophysiology of Thioploca ingrica as revealed by the complete genome sequence supplemented with proteomic evidence.</title>
        <authorList>
            <person name="Kojima H."/>
            <person name="Ogura Y."/>
            <person name="Yamamoto N."/>
            <person name="Togashi T."/>
            <person name="Mori H."/>
            <person name="Watanabe T."/>
            <person name="Nemoto F."/>
            <person name="Kurokawa K."/>
            <person name="Hayashi T."/>
            <person name="Fukui M."/>
        </authorList>
    </citation>
    <scope>NUCLEOTIDE SEQUENCE [LARGE SCALE GENOMIC DNA]</scope>
</reference>
<evidence type="ECO:0000313" key="3">
    <source>
        <dbReference type="EMBL" id="BAP57290.1"/>
    </source>
</evidence>
<dbReference type="KEGG" id="tig:THII_2993"/>
<evidence type="ECO:0000313" key="4">
    <source>
        <dbReference type="Proteomes" id="UP000031623"/>
    </source>
</evidence>
<dbReference type="PANTHER" id="PTHR33678">
    <property type="entry name" value="BLL1576 PROTEIN"/>
    <property type="match status" value="1"/>
</dbReference>
<dbReference type="InterPro" id="IPR004291">
    <property type="entry name" value="Transposase_IS66_central"/>
</dbReference>
<dbReference type="PANTHER" id="PTHR33678:SF2">
    <property type="match status" value="1"/>
</dbReference>
<protein>
    <submittedName>
        <fullName evidence="3">Transposase</fullName>
    </submittedName>
</protein>
<sequence length="234" mass="25216">MKPGDALGATGAGYTPPLPNSILTGLFMITRGAEALQSQASGLKNFKGTAIHDGWSPDFNFEPARPVLGDAPVRRERAGLTEKGSLWAEQMHEFLLDLYNRPPPIVAAAEVRQHYHIILTPAALEEPPPQAGKRGKPKQSTGRNGLNRLKTYEEGVLALALEAGVPFTTNPAERDLRPAKVKQPVSGGFRTTSGADVSARLPGVVSTVRPPGLKVFDTRDDWFSLRPVRPVAVN</sequence>
<evidence type="ECO:0000259" key="2">
    <source>
        <dbReference type="Pfam" id="PF03050"/>
    </source>
</evidence>
<name>A0A090AP77_9GAMM</name>
<dbReference type="InterPro" id="IPR052344">
    <property type="entry name" value="Transposase-related"/>
</dbReference>
<organism evidence="3 4">
    <name type="scientific">Thioploca ingrica</name>
    <dbReference type="NCBI Taxonomy" id="40754"/>
    <lineage>
        <taxon>Bacteria</taxon>
        <taxon>Pseudomonadati</taxon>
        <taxon>Pseudomonadota</taxon>
        <taxon>Gammaproteobacteria</taxon>
        <taxon>Thiotrichales</taxon>
        <taxon>Thiotrichaceae</taxon>
        <taxon>Thioploca</taxon>
    </lineage>
</organism>
<feature type="region of interest" description="Disordered" evidence="1">
    <location>
        <begin position="124"/>
        <end position="146"/>
    </location>
</feature>
<dbReference type="Pfam" id="PF03050">
    <property type="entry name" value="DDE_Tnp_IS66"/>
    <property type="match status" value="1"/>
</dbReference>
<dbReference type="AlphaFoldDB" id="A0A090AP77"/>
<gene>
    <name evidence="3" type="ORF">THII_2993</name>
</gene>
<keyword evidence="4" id="KW-1185">Reference proteome</keyword>